<sequence length="68" mass="8288">MEREEQAKQDEFSQEEFYMLWIGWSRKMVVAFQISMYSPLSYIAPVDPRPFGRFIDFLHFMAVFRENL</sequence>
<dbReference type="AlphaFoldDB" id="A0A1J1J2H6"/>
<protein>
    <submittedName>
        <fullName evidence="1">CLUMA_CG018621, isoform A</fullName>
    </submittedName>
</protein>
<dbReference type="EMBL" id="CVRI01000064">
    <property type="protein sequence ID" value="CRL05638.1"/>
    <property type="molecule type" value="Genomic_DNA"/>
</dbReference>
<evidence type="ECO:0000313" key="1">
    <source>
        <dbReference type="EMBL" id="CRL05638.1"/>
    </source>
</evidence>
<proteinExistence type="predicted"/>
<accession>A0A1J1J2H6</accession>
<name>A0A1J1J2H6_9DIPT</name>
<gene>
    <name evidence="1" type="ORF">CLUMA_CG018621</name>
</gene>
<evidence type="ECO:0000313" key="2">
    <source>
        <dbReference type="Proteomes" id="UP000183832"/>
    </source>
</evidence>
<reference evidence="1 2" key="1">
    <citation type="submission" date="2015-04" db="EMBL/GenBank/DDBJ databases">
        <authorList>
            <person name="Syromyatnikov M.Y."/>
            <person name="Popov V.N."/>
        </authorList>
    </citation>
    <scope>NUCLEOTIDE SEQUENCE [LARGE SCALE GENOMIC DNA]</scope>
</reference>
<organism evidence="1 2">
    <name type="scientific">Clunio marinus</name>
    <dbReference type="NCBI Taxonomy" id="568069"/>
    <lineage>
        <taxon>Eukaryota</taxon>
        <taxon>Metazoa</taxon>
        <taxon>Ecdysozoa</taxon>
        <taxon>Arthropoda</taxon>
        <taxon>Hexapoda</taxon>
        <taxon>Insecta</taxon>
        <taxon>Pterygota</taxon>
        <taxon>Neoptera</taxon>
        <taxon>Endopterygota</taxon>
        <taxon>Diptera</taxon>
        <taxon>Nematocera</taxon>
        <taxon>Chironomoidea</taxon>
        <taxon>Chironomidae</taxon>
        <taxon>Clunio</taxon>
    </lineage>
</organism>
<dbReference type="Proteomes" id="UP000183832">
    <property type="component" value="Unassembled WGS sequence"/>
</dbReference>
<keyword evidence="2" id="KW-1185">Reference proteome</keyword>